<accession>B2AR73</accession>
<dbReference type="GO" id="GO:0005737">
    <property type="term" value="C:cytoplasm"/>
    <property type="evidence" value="ECO:0007669"/>
    <property type="project" value="TreeGrafter"/>
</dbReference>
<organism evidence="5">
    <name type="scientific">Podospora anserina (strain S / ATCC MYA-4624 / DSM 980 / FGSC 10383)</name>
    <name type="common">Pleurage anserina</name>
    <dbReference type="NCBI Taxonomy" id="515849"/>
    <lineage>
        <taxon>Eukaryota</taxon>
        <taxon>Fungi</taxon>
        <taxon>Dikarya</taxon>
        <taxon>Ascomycota</taxon>
        <taxon>Pezizomycotina</taxon>
        <taxon>Sordariomycetes</taxon>
        <taxon>Sordariomycetidae</taxon>
        <taxon>Sordariales</taxon>
        <taxon>Podosporaceae</taxon>
        <taxon>Podospora</taxon>
        <taxon>Podospora anserina</taxon>
    </lineage>
</organism>
<proteinExistence type="inferred from homology"/>
<keyword evidence="7" id="KW-1185">Reference proteome</keyword>
<dbReference type="STRING" id="515849.B2AR73"/>
<dbReference type="InterPro" id="IPR020568">
    <property type="entry name" value="Ribosomal_Su5_D2-typ_SF"/>
</dbReference>
<evidence type="ECO:0000259" key="4">
    <source>
        <dbReference type="Pfam" id="PF01205"/>
    </source>
</evidence>
<dbReference type="KEGG" id="pan:PODANSg3013"/>
<dbReference type="GO" id="GO:0006446">
    <property type="term" value="P:regulation of translational initiation"/>
    <property type="evidence" value="ECO:0007669"/>
    <property type="project" value="TreeGrafter"/>
</dbReference>
<evidence type="ECO:0000256" key="3">
    <source>
        <dbReference type="SAM" id="Phobius"/>
    </source>
</evidence>
<feature type="region of interest" description="Disordered" evidence="2">
    <location>
        <begin position="371"/>
        <end position="413"/>
    </location>
</feature>
<dbReference type="PANTHER" id="PTHR16301">
    <property type="entry name" value="IMPACT-RELATED"/>
    <property type="match status" value="1"/>
</dbReference>
<dbReference type="Gene3D" id="3.30.230.30">
    <property type="entry name" value="Impact, N-terminal domain"/>
    <property type="match status" value="1"/>
</dbReference>
<sequence>MVSMPLDCLSRPLNSIEMTVNIFEGLLICFEGLLIYFQGLLIRVQGLSTIPKGLLIMFEGLLIVFQGLAILLQSFSVNDATPPPSRTRLHRCLDSPHKASQGYPDSPLLLALTRDHHFVFTTFLTKTSTGLIVFQAVSHIAKMATQQDLQDLIRLMTVTRKMPMLQAMTSIKALQAVDLRSQNSIKQISEASLPTVQEALKDDKVARALQNACKAVIKRNATQSSSPPSGGGVLKRGSSISSTSPVSKRAKSDVFMTGPVEMTPQELEASLELPICTDEDTIKETVIETNRAPLVLAFAVEMLRYTMPEQPLSSRLSLGQAVVSANSRSKAVSLGLDKGPSADQEGYGEGQPRVKVMGREVAVLKRSGYEWKGEERSGDEKKDGAGGSQATSATTASTLDPAPTPTATWSTSPPIIMKDSKFVARAIHLTSPSQRKYLMESLMHNHPELKSATHNAWAFRLKPPENANWLTQRTMREESFDDGETGCGDLMLKVMREAGAVDTLVVLTRWFGGTMLGPDRWRLMRNAVTSALGERMRKTGGSISLGGEALWGLDLEAMRKAQPGTTVGGYGSGKQLQPLTHVVGMHIHRPEAARSYLLRSFGKPSPPPADETATSPSKKKAVHKTAKVLEAEREENLGLLLGALRLLFDSWADHLDVAELDRRAWAWYCAIRPEVDSGPNGWGGKGSVKLVDLLKLRRGDQS</sequence>
<keyword evidence="3" id="KW-1133">Transmembrane helix</keyword>
<dbReference type="EMBL" id="FO904939">
    <property type="protein sequence ID" value="CDP28387.1"/>
    <property type="molecule type" value="Genomic_DNA"/>
</dbReference>
<dbReference type="AlphaFoldDB" id="B2AR73"/>
<dbReference type="GO" id="GO:0140469">
    <property type="term" value="P:GCN2-mediated signaling"/>
    <property type="evidence" value="ECO:0007669"/>
    <property type="project" value="TreeGrafter"/>
</dbReference>
<dbReference type="HOGENOM" id="CLU_031573_0_0_1"/>
<feature type="compositionally biased region" description="Basic and acidic residues" evidence="2">
    <location>
        <begin position="371"/>
        <end position="384"/>
    </location>
</feature>
<dbReference type="eggNOG" id="KOG3299">
    <property type="taxonomic scope" value="Eukaryota"/>
</dbReference>
<dbReference type="GeneID" id="6190132"/>
<feature type="domain" description="Impact N-terminal" evidence="4">
    <location>
        <begin position="418"/>
        <end position="532"/>
    </location>
</feature>
<feature type="transmembrane region" description="Helical" evidence="3">
    <location>
        <begin position="20"/>
        <end position="42"/>
    </location>
</feature>
<feature type="region of interest" description="Disordered" evidence="2">
    <location>
        <begin position="600"/>
        <end position="621"/>
    </location>
</feature>
<dbReference type="EMBL" id="CU633895">
    <property type="protein sequence ID" value="CAP66651.1"/>
    <property type="molecule type" value="Genomic_DNA"/>
</dbReference>
<feature type="compositionally biased region" description="Low complexity" evidence="2">
    <location>
        <begin position="388"/>
        <end position="413"/>
    </location>
</feature>
<evidence type="ECO:0000313" key="7">
    <source>
        <dbReference type="Proteomes" id="UP000001197"/>
    </source>
</evidence>
<keyword evidence="3" id="KW-0472">Membrane</keyword>
<feature type="region of interest" description="Disordered" evidence="2">
    <location>
        <begin position="218"/>
        <end position="259"/>
    </location>
</feature>
<dbReference type="RefSeq" id="XP_001905985.1">
    <property type="nucleotide sequence ID" value="XM_001905950.1"/>
</dbReference>
<protein>
    <submittedName>
        <fullName evidence="5">Podospora anserina S mat+ genomic DNA chromosome 4, supercontig 4</fullName>
    </submittedName>
</protein>
<reference evidence="7" key="3">
    <citation type="journal article" date="2014" name="Genetics">
        <title>Maintaining two mating types: Structure of the mating type locus and its role in heterokaryosis in Podospora anserina.</title>
        <authorList>
            <person name="Grognet P."/>
            <person name="Bidard F."/>
            <person name="Kuchly C."/>
            <person name="Tong L.C.H."/>
            <person name="Coppin E."/>
            <person name="Benkhali J.A."/>
            <person name="Couloux A."/>
            <person name="Wincker P."/>
            <person name="Debuchy R."/>
            <person name="Silar P."/>
        </authorList>
    </citation>
    <scope>GENOME REANNOTATION</scope>
    <source>
        <strain evidence="7">S / ATCC MYA-4624 / DSM 980 / FGSC 10383</strain>
    </source>
</reference>
<dbReference type="PANTHER" id="PTHR16301:SF4">
    <property type="entry name" value="IMPACT N-TERMINAL DOMAIN-CONTAINING PROTEIN"/>
    <property type="match status" value="1"/>
</dbReference>
<dbReference type="Proteomes" id="UP000001197">
    <property type="component" value="Chromosome 4"/>
</dbReference>
<evidence type="ECO:0000256" key="2">
    <source>
        <dbReference type="SAM" id="MobiDB-lite"/>
    </source>
</evidence>
<comment type="similarity">
    <text evidence="1">Belongs to the IMPACT family.</text>
</comment>
<dbReference type="SUPFAM" id="SSF54211">
    <property type="entry name" value="Ribosomal protein S5 domain 2-like"/>
    <property type="match status" value="1"/>
</dbReference>
<dbReference type="Pfam" id="PF01205">
    <property type="entry name" value="Impact_N"/>
    <property type="match status" value="1"/>
</dbReference>
<evidence type="ECO:0000313" key="6">
    <source>
        <dbReference type="EMBL" id="CDP28387.1"/>
    </source>
</evidence>
<dbReference type="VEuPathDB" id="FungiDB:PODANS_4_8430"/>
<dbReference type="OrthoDB" id="514070at2759"/>
<gene>
    <name evidence="5" type="ORF">PODANS_4_8430</name>
</gene>
<keyword evidence="3" id="KW-0812">Transmembrane</keyword>
<reference evidence="5" key="2">
    <citation type="submission" date="2008-07" db="EMBL/GenBank/DDBJ databases">
        <authorList>
            <person name="Genoscope - CEA"/>
        </authorList>
    </citation>
    <scope>NUCLEOTIDE SEQUENCE</scope>
    <source>
        <strain evidence="5">S mat+</strain>
    </source>
</reference>
<dbReference type="InterPro" id="IPR023582">
    <property type="entry name" value="Impact"/>
</dbReference>
<reference evidence="6" key="4">
    <citation type="submission" date="2015-04" db="EMBL/GenBank/DDBJ databases">
        <title>Maintaining two mating types: Structure of the mating type locus and its role in heterokaryosis in Podospora anserina.</title>
        <authorList>
            <person name="Grognet P."/>
            <person name="Bidard F."/>
            <person name="Kuchly C."/>
            <person name="Chan Ho Tong L."/>
            <person name="Coppin E."/>
            <person name="Ait Benkhali J."/>
            <person name="Couloux A."/>
            <person name="Wincker P."/>
            <person name="Debuchy R."/>
            <person name="Silar P."/>
        </authorList>
    </citation>
    <scope>NUCLEOTIDE SEQUENCE</scope>
</reference>
<evidence type="ECO:0000256" key="1">
    <source>
        <dbReference type="ARBA" id="ARBA00007665"/>
    </source>
</evidence>
<dbReference type="InterPro" id="IPR001498">
    <property type="entry name" value="Impact_N"/>
</dbReference>
<dbReference type="InterPro" id="IPR036956">
    <property type="entry name" value="Impact_N_sf"/>
</dbReference>
<name>B2AR73_PODAN</name>
<evidence type="ECO:0000313" key="5">
    <source>
        <dbReference type="EMBL" id="CAP66651.1"/>
    </source>
</evidence>
<reference evidence="5 7" key="1">
    <citation type="journal article" date="2008" name="Genome Biol.">
        <title>The genome sequence of the model ascomycete fungus Podospora anserina.</title>
        <authorList>
            <person name="Espagne E."/>
            <person name="Lespinet O."/>
            <person name="Malagnac F."/>
            <person name="Da Silva C."/>
            <person name="Jaillon O."/>
            <person name="Porcel B.M."/>
            <person name="Couloux A."/>
            <person name="Aury J.-M."/>
            <person name="Segurens B."/>
            <person name="Poulain J."/>
            <person name="Anthouard V."/>
            <person name="Grossetete S."/>
            <person name="Khalili H."/>
            <person name="Coppin E."/>
            <person name="Dequard-Chablat M."/>
            <person name="Picard M."/>
            <person name="Contamine V."/>
            <person name="Arnaise S."/>
            <person name="Bourdais A."/>
            <person name="Berteaux-Lecellier V."/>
            <person name="Gautheret D."/>
            <person name="de Vries R.P."/>
            <person name="Battaglia E."/>
            <person name="Coutinho P.M."/>
            <person name="Danchin E.G.J."/>
            <person name="Henrissat B."/>
            <person name="El Khoury R."/>
            <person name="Sainsard-Chanet A."/>
            <person name="Boivin A."/>
            <person name="Pinan-Lucarre B."/>
            <person name="Sellem C.H."/>
            <person name="Debuchy R."/>
            <person name="Wincker P."/>
            <person name="Weissenbach J."/>
            <person name="Silar P."/>
        </authorList>
    </citation>
    <scope>NUCLEOTIDE SEQUENCE [LARGE SCALE GENOMIC DNA]</scope>
    <source>
        <strain evidence="7">S / ATCC MYA-4624 / DSM 980 / FGSC 10383</strain>
        <strain evidence="5">S mat+</strain>
    </source>
</reference>
<feature type="transmembrane region" description="Helical" evidence="3">
    <location>
        <begin position="54"/>
        <end position="75"/>
    </location>
</feature>